<dbReference type="InterPro" id="IPR023799">
    <property type="entry name" value="RbfA_dom_sf"/>
</dbReference>
<evidence type="ECO:0000313" key="3">
    <source>
        <dbReference type="Proteomes" id="UP000230833"/>
    </source>
</evidence>
<dbReference type="SUPFAM" id="SSF89919">
    <property type="entry name" value="Ribosome-binding factor A, RbfA"/>
    <property type="match status" value="1"/>
</dbReference>
<keyword evidence="1" id="KW-0690">Ribosome biogenesis</keyword>
<accession>A0A2H0RL21</accession>
<reference evidence="2 3" key="1">
    <citation type="submission" date="2017-09" db="EMBL/GenBank/DDBJ databases">
        <title>Depth-based differentiation of microbial function through sediment-hosted aquifers and enrichment of novel symbionts in the deep terrestrial subsurface.</title>
        <authorList>
            <person name="Probst A.J."/>
            <person name="Ladd B."/>
            <person name="Jarett J.K."/>
            <person name="Geller-Mcgrath D.E."/>
            <person name="Sieber C.M."/>
            <person name="Emerson J.B."/>
            <person name="Anantharaman K."/>
            <person name="Thomas B.C."/>
            <person name="Malmstrom R."/>
            <person name="Stieglmeier M."/>
            <person name="Klingl A."/>
            <person name="Woyke T."/>
            <person name="Ryan C.M."/>
            <person name="Banfield J.F."/>
        </authorList>
    </citation>
    <scope>NUCLEOTIDE SEQUENCE [LARGE SCALE GENOMIC DNA]</scope>
    <source>
        <strain evidence="2">CG10_big_fil_rev_8_21_14_0_10_45_14</strain>
    </source>
</reference>
<dbReference type="InterPro" id="IPR000238">
    <property type="entry name" value="RbfA"/>
</dbReference>
<gene>
    <name evidence="2" type="ORF">COV07_02860</name>
</gene>
<dbReference type="AlphaFoldDB" id="A0A2H0RL21"/>
<evidence type="ECO:0000313" key="2">
    <source>
        <dbReference type="EMBL" id="PIR46714.1"/>
    </source>
</evidence>
<dbReference type="EMBL" id="PCYL01000030">
    <property type="protein sequence ID" value="PIR46714.1"/>
    <property type="molecule type" value="Genomic_DNA"/>
</dbReference>
<name>A0A2H0RL21_9BACT</name>
<proteinExistence type="predicted"/>
<dbReference type="InterPro" id="IPR015946">
    <property type="entry name" value="KH_dom-like_a/b"/>
</dbReference>
<evidence type="ECO:0008006" key="4">
    <source>
        <dbReference type="Google" id="ProtNLM"/>
    </source>
</evidence>
<comment type="caution">
    <text evidence="2">The sequence shown here is derived from an EMBL/GenBank/DDBJ whole genome shotgun (WGS) entry which is preliminary data.</text>
</comment>
<organism evidence="2 3">
    <name type="scientific">Candidatus Vogelbacteria bacterium CG10_big_fil_rev_8_21_14_0_10_45_14</name>
    <dbReference type="NCBI Taxonomy" id="1975042"/>
    <lineage>
        <taxon>Bacteria</taxon>
        <taxon>Candidatus Vogeliibacteriota</taxon>
    </lineage>
</organism>
<dbReference type="Pfam" id="PF02033">
    <property type="entry name" value="RBFA"/>
    <property type="match status" value="1"/>
</dbReference>
<dbReference type="Gene3D" id="3.30.300.20">
    <property type="match status" value="1"/>
</dbReference>
<protein>
    <recommendedName>
        <fullName evidence="4">Ribosome-binding factor A</fullName>
    </recommendedName>
</protein>
<dbReference type="Proteomes" id="UP000230833">
    <property type="component" value="Unassembled WGS sequence"/>
</dbReference>
<dbReference type="GO" id="GO:0006364">
    <property type="term" value="P:rRNA processing"/>
    <property type="evidence" value="ECO:0007669"/>
    <property type="project" value="InterPro"/>
</dbReference>
<evidence type="ECO:0000256" key="1">
    <source>
        <dbReference type="ARBA" id="ARBA00022517"/>
    </source>
</evidence>
<sequence>MAEFHTERRRNEIQNSAAKFFGERSNRRSLITVTRADLSQDRKTILLGISVLPTSQETAALDFAKRNMGELRQYIGKMTRIGNVPYLSVELDSGEKNRQRIDELLQADN</sequence>